<keyword evidence="18" id="KW-1185">Reference proteome</keyword>
<evidence type="ECO:0000256" key="14">
    <source>
        <dbReference type="RuleBase" id="RU004106"/>
    </source>
</evidence>
<dbReference type="InterPro" id="IPR043132">
    <property type="entry name" value="BCAT-like_C"/>
</dbReference>
<comment type="caution">
    <text evidence="17">The sequence shown here is derived from an EMBL/GenBank/DDBJ whole genome shotgun (WGS) entry which is preliminary data.</text>
</comment>
<keyword evidence="7 16" id="KW-0028">Amino-acid biosynthesis</keyword>
<comment type="catalytic activity">
    <reaction evidence="11 16">
        <text>L-valine + 2-oxoglutarate = 3-methyl-2-oxobutanoate + L-glutamate</text>
        <dbReference type="Rhea" id="RHEA:24813"/>
        <dbReference type="ChEBI" id="CHEBI:11851"/>
        <dbReference type="ChEBI" id="CHEBI:16810"/>
        <dbReference type="ChEBI" id="CHEBI:29985"/>
        <dbReference type="ChEBI" id="CHEBI:57762"/>
        <dbReference type="EC" id="2.6.1.42"/>
    </reaction>
</comment>
<dbReference type="InterPro" id="IPR036038">
    <property type="entry name" value="Aminotransferase-like"/>
</dbReference>
<evidence type="ECO:0000256" key="8">
    <source>
        <dbReference type="ARBA" id="ARBA00022679"/>
    </source>
</evidence>
<evidence type="ECO:0000313" key="17">
    <source>
        <dbReference type="EMBL" id="GHD08219.1"/>
    </source>
</evidence>
<evidence type="ECO:0000256" key="16">
    <source>
        <dbReference type="RuleBase" id="RU004517"/>
    </source>
</evidence>
<evidence type="ECO:0000256" key="10">
    <source>
        <dbReference type="ARBA" id="ARBA00023304"/>
    </source>
</evidence>
<evidence type="ECO:0000256" key="6">
    <source>
        <dbReference type="ARBA" id="ARBA00022576"/>
    </source>
</evidence>
<dbReference type="InterPro" id="IPR043131">
    <property type="entry name" value="BCAT-like_N"/>
</dbReference>
<dbReference type="Gene3D" id="3.20.10.10">
    <property type="entry name" value="D-amino Acid Aminotransferase, subunit A, domain 2"/>
    <property type="match status" value="1"/>
</dbReference>
<keyword evidence="8 16" id="KW-0808">Transferase</keyword>
<dbReference type="InterPro" id="IPR001544">
    <property type="entry name" value="Aminotrans_IV"/>
</dbReference>
<comment type="cofactor">
    <cofactor evidence="1 15">
        <name>pyridoxal 5'-phosphate</name>
        <dbReference type="ChEBI" id="CHEBI:597326"/>
    </cofactor>
</comment>
<dbReference type="InterPro" id="IPR018300">
    <property type="entry name" value="Aminotrans_IV_CS"/>
</dbReference>
<evidence type="ECO:0000256" key="3">
    <source>
        <dbReference type="ARBA" id="ARBA00004931"/>
    </source>
</evidence>
<evidence type="ECO:0000256" key="11">
    <source>
        <dbReference type="ARBA" id="ARBA00048212"/>
    </source>
</evidence>
<dbReference type="CDD" id="cd01557">
    <property type="entry name" value="BCAT_beta_family"/>
    <property type="match status" value="1"/>
</dbReference>
<keyword evidence="6 16" id="KW-0032">Aminotransferase</keyword>
<proteinExistence type="inferred from homology"/>
<keyword evidence="9 15" id="KW-0663">Pyridoxal phosphate</keyword>
<dbReference type="InterPro" id="IPR033939">
    <property type="entry name" value="BCAT_family"/>
</dbReference>
<evidence type="ECO:0000256" key="2">
    <source>
        <dbReference type="ARBA" id="ARBA00004824"/>
    </source>
</evidence>
<evidence type="ECO:0000313" key="18">
    <source>
        <dbReference type="Proteomes" id="UP000642819"/>
    </source>
</evidence>
<dbReference type="PANTHER" id="PTHR11825:SF44">
    <property type="entry name" value="BRANCHED-CHAIN-AMINO-ACID AMINOTRANSFERASE"/>
    <property type="match status" value="1"/>
</dbReference>
<dbReference type="PROSITE" id="PS00770">
    <property type="entry name" value="AA_TRANSFER_CLASS_4"/>
    <property type="match status" value="1"/>
</dbReference>
<dbReference type="EC" id="2.6.1.42" evidence="16"/>
<comment type="similarity">
    <text evidence="5 14">Belongs to the class-IV pyridoxal-phosphate-dependent aminotransferase family.</text>
</comment>
<dbReference type="EMBL" id="BMXK01000008">
    <property type="protein sequence ID" value="GHD08219.1"/>
    <property type="molecule type" value="Genomic_DNA"/>
</dbReference>
<keyword evidence="10 16" id="KW-0100">Branched-chain amino acid biosynthesis</keyword>
<dbReference type="PANTHER" id="PTHR11825">
    <property type="entry name" value="SUBGROUP IIII AMINOTRANSFERASE"/>
    <property type="match status" value="1"/>
</dbReference>
<dbReference type="RefSeq" id="WP_189350056.1">
    <property type="nucleotide sequence ID" value="NZ_BMXK01000008.1"/>
</dbReference>
<dbReference type="InterPro" id="IPR005786">
    <property type="entry name" value="B_amino_transII"/>
</dbReference>
<gene>
    <name evidence="17" type="primary">ilvE</name>
    <name evidence="17" type="ORF">GCM10008096_19650</name>
</gene>
<comment type="pathway">
    <text evidence="4">Amino-acid biosynthesis; L-leucine biosynthesis; L-leucine from 3-methyl-2-oxobutanoate: step 4/4.</text>
</comment>
<evidence type="ECO:0000256" key="9">
    <source>
        <dbReference type="ARBA" id="ARBA00022898"/>
    </source>
</evidence>
<evidence type="ECO:0000256" key="12">
    <source>
        <dbReference type="ARBA" id="ARBA00048798"/>
    </source>
</evidence>
<sequence>MEFSQQLSTTPKSDEERAAVLANPGFGNHFTDHTAVIDWNWTDDGGRWSNARIEPYGPIALDPAASVLHYGQEIFEGLKAYRHSDGTVWTFRPEANAERFNKSAQRLALPDLPAEAFVESLKELVKTDQEWVPAGEGEALYLRPFMIATEAFLGVRPAREVSYRLIASPAGNYFGGKLKPVSIWLSTQYARAGRGGTGEAKCGGNYAASLAAQLEAEENGCQQVLFLDPFNDDAVEELGGMNVFFVFDDGRVVTPALNGNILHGVTRKSVIQLIKDRGLTLDERKITLDEWRRTAANGTLREVFACGTAAVITPIGELKTADGDIPSPELAEDSLTLSIREELLGIQTGAVADKHGWLTRLA</sequence>
<comment type="pathway">
    <text evidence="2">Amino-acid biosynthesis; L-isoleucine biosynthesis; L-isoleucine from 2-oxobutanoate: step 4/4.</text>
</comment>
<comment type="catalytic activity">
    <reaction evidence="12 16">
        <text>L-isoleucine + 2-oxoglutarate = (S)-3-methyl-2-oxopentanoate + L-glutamate</text>
        <dbReference type="Rhea" id="RHEA:24801"/>
        <dbReference type="ChEBI" id="CHEBI:16810"/>
        <dbReference type="ChEBI" id="CHEBI:29985"/>
        <dbReference type="ChEBI" id="CHEBI:35146"/>
        <dbReference type="ChEBI" id="CHEBI:58045"/>
        <dbReference type="EC" id="2.6.1.42"/>
    </reaction>
</comment>
<dbReference type="GO" id="GO:0008483">
    <property type="term" value="F:transaminase activity"/>
    <property type="evidence" value="ECO:0007669"/>
    <property type="project" value="UniProtKB-KW"/>
</dbReference>
<protein>
    <recommendedName>
        <fullName evidence="16">Branched-chain-amino-acid aminotransferase</fullName>
        <ecNumber evidence="16">2.6.1.42</ecNumber>
    </recommendedName>
</protein>
<evidence type="ECO:0000256" key="7">
    <source>
        <dbReference type="ARBA" id="ARBA00022605"/>
    </source>
</evidence>
<evidence type="ECO:0000256" key="5">
    <source>
        <dbReference type="ARBA" id="ARBA00009320"/>
    </source>
</evidence>
<dbReference type="NCBIfam" id="TIGR01123">
    <property type="entry name" value="ilvE_II"/>
    <property type="match status" value="1"/>
</dbReference>
<evidence type="ECO:0000256" key="4">
    <source>
        <dbReference type="ARBA" id="ARBA00005072"/>
    </source>
</evidence>
<dbReference type="SUPFAM" id="SSF56752">
    <property type="entry name" value="D-aminoacid aminotransferase-like PLP-dependent enzymes"/>
    <property type="match status" value="1"/>
</dbReference>
<evidence type="ECO:0000256" key="15">
    <source>
        <dbReference type="RuleBase" id="RU004516"/>
    </source>
</evidence>
<dbReference type="Proteomes" id="UP000642819">
    <property type="component" value="Unassembled WGS sequence"/>
</dbReference>
<evidence type="ECO:0000256" key="13">
    <source>
        <dbReference type="ARBA" id="ARBA00049229"/>
    </source>
</evidence>
<name>A0ABQ3GL57_9MICC</name>
<dbReference type="NCBIfam" id="NF009897">
    <property type="entry name" value="PRK13357.1"/>
    <property type="match status" value="1"/>
</dbReference>
<dbReference type="Gene3D" id="3.30.470.10">
    <property type="match status" value="1"/>
</dbReference>
<comment type="pathway">
    <text evidence="3">Amino-acid biosynthesis; L-valine biosynthesis; L-valine from pyruvate: step 4/4.</text>
</comment>
<reference evidence="18" key="1">
    <citation type="journal article" date="2019" name="Int. J. Syst. Evol. Microbiol.">
        <title>The Global Catalogue of Microorganisms (GCM) 10K type strain sequencing project: providing services to taxonomists for standard genome sequencing and annotation.</title>
        <authorList>
            <consortium name="The Broad Institute Genomics Platform"/>
            <consortium name="The Broad Institute Genome Sequencing Center for Infectious Disease"/>
            <person name="Wu L."/>
            <person name="Ma J."/>
        </authorList>
    </citation>
    <scope>NUCLEOTIDE SEQUENCE [LARGE SCALE GENOMIC DNA]</scope>
    <source>
        <strain evidence="18">KCTC 19466</strain>
    </source>
</reference>
<dbReference type="PIRSF" id="PIRSF006468">
    <property type="entry name" value="BCAT1"/>
    <property type="match status" value="1"/>
</dbReference>
<comment type="catalytic activity">
    <reaction evidence="13 16">
        <text>L-leucine + 2-oxoglutarate = 4-methyl-2-oxopentanoate + L-glutamate</text>
        <dbReference type="Rhea" id="RHEA:18321"/>
        <dbReference type="ChEBI" id="CHEBI:16810"/>
        <dbReference type="ChEBI" id="CHEBI:17865"/>
        <dbReference type="ChEBI" id="CHEBI:29985"/>
        <dbReference type="ChEBI" id="CHEBI:57427"/>
        <dbReference type="EC" id="2.6.1.42"/>
    </reaction>
</comment>
<organism evidence="17 18">
    <name type="scientific">Zhihengliuella salsuginis</name>
    <dbReference type="NCBI Taxonomy" id="578222"/>
    <lineage>
        <taxon>Bacteria</taxon>
        <taxon>Bacillati</taxon>
        <taxon>Actinomycetota</taxon>
        <taxon>Actinomycetes</taxon>
        <taxon>Micrococcales</taxon>
        <taxon>Micrococcaceae</taxon>
        <taxon>Zhihengliuella</taxon>
    </lineage>
</organism>
<accession>A0ABQ3GL57</accession>
<evidence type="ECO:0000256" key="1">
    <source>
        <dbReference type="ARBA" id="ARBA00001933"/>
    </source>
</evidence>
<dbReference type="Pfam" id="PF01063">
    <property type="entry name" value="Aminotran_4"/>
    <property type="match status" value="1"/>
</dbReference>